<reference evidence="2 3" key="1">
    <citation type="journal article" date="2014" name="Gene">
        <title>A comparative genomic analysis of the alkalitolerant soil bacterium Bacillus lehensis G1.</title>
        <authorList>
            <person name="Noor Y.M."/>
            <person name="Samsulrizal N.H."/>
            <person name="Jema'on N.A."/>
            <person name="Low K.O."/>
            <person name="Ramli A.N."/>
            <person name="Alias N.I."/>
            <person name="Damis S.I."/>
            <person name="Fuzi S.F."/>
            <person name="Isa M.N."/>
            <person name="Murad A.M."/>
            <person name="Raih M.F."/>
            <person name="Bakar F.D."/>
            <person name="Najimudin N."/>
            <person name="Mahadi N.M."/>
            <person name="Illias R.M."/>
        </authorList>
    </citation>
    <scope>NUCLEOTIDE SEQUENCE [LARGE SCALE GENOMIC DNA]</scope>
    <source>
        <strain evidence="2 3">G1</strain>
    </source>
</reference>
<dbReference type="GO" id="GO:0016740">
    <property type="term" value="F:transferase activity"/>
    <property type="evidence" value="ECO:0007669"/>
    <property type="project" value="UniProtKB-KW"/>
</dbReference>
<accession>A0A060LU28</accession>
<dbReference type="CDD" id="cd04186">
    <property type="entry name" value="GT_2_like_c"/>
    <property type="match status" value="1"/>
</dbReference>
<dbReference type="HOGENOM" id="CLU_005003_0_0_9"/>
<dbReference type="InterPro" id="IPR029044">
    <property type="entry name" value="Nucleotide-diphossugar_trans"/>
</dbReference>
<dbReference type="STRING" id="1246626.BleG1_0897"/>
<keyword evidence="2" id="KW-0808">Transferase</keyword>
<organism evidence="2 3">
    <name type="scientific">Shouchella lehensis G1</name>
    <dbReference type="NCBI Taxonomy" id="1246626"/>
    <lineage>
        <taxon>Bacteria</taxon>
        <taxon>Bacillati</taxon>
        <taxon>Bacillota</taxon>
        <taxon>Bacilli</taxon>
        <taxon>Bacillales</taxon>
        <taxon>Bacillaceae</taxon>
        <taxon>Shouchella</taxon>
    </lineage>
</organism>
<dbReference type="SUPFAM" id="SSF53448">
    <property type="entry name" value="Nucleotide-diphospho-sugar transferases"/>
    <property type="match status" value="2"/>
</dbReference>
<dbReference type="EMBL" id="CP003923">
    <property type="protein sequence ID" value="AIC93505.1"/>
    <property type="molecule type" value="Genomic_DNA"/>
</dbReference>
<dbReference type="OrthoDB" id="396512at2"/>
<evidence type="ECO:0000259" key="1">
    <source>
        <dbReference type="Pfam" id="PF00535"/>
    </source>
</evidence>
<evidence type="ECO:0000313" key="2">
    <source>
        <dbReference type="EMBL" id="AIC93505.1"/>
    </source>
</evidence>
<dbReference type="eggNOG" id="COG1216">
    <property type="taxonomic scope" value="Bacteria"/>
</dbReference>
<name>A0A060LU28_9BACI</name>
<keyword evidence="3" id="KW-1185">Reference proteome</keyword>
<dbReference type="AlphaFoldDB" id="A0A060LU28"/>
<dbReference type="RefSeq" id="WP_038477668.1">
    <property type="nucleotide sequence ID" value="NZ_CP003923.1"/>
</dbReference>
<feature type="domain" description="Glycosyltransferase 2-like" evidence="1">
    <location>
        <begin position="436"/>
        <end position="612"/>
    </location>
</feature>
<proteinExistence type="predicted"/>
<dbReference type="InterPro" id="IPR001173">
    <property type="entry name" value="Glyco_trans_2-like"/>
</dbReference>
<evidence type="ECO:0000313" key="3">
    <source>
        <dbReference type="Proteomes" id="UP000027142"/>
    </source>
</evidence>
<dbReference type="Proteomes" id="UP000027142">
    <property type="component" value="Chromosome"/>
</dbReference>
<dbReference type="PANTHER" id="PTHR43179">
    <property type="entry name" value="RHAMNOSYLTRANSFERASE WBBL"/>
    <property type="match status" value="1"/>
</dbReference>
<gene>
    <name evidence="2" type="ORF">BleG1_0897</name>
</gene>
<feature type="domain" description="Glycosyltransferase 2-like" evidence="1">
    <location>
        <begin position="185"/>
        <end position="311"/>
    </location>
</feature>
<dbReference type="Gene3D" id="3.90.550.10">
    <property type="entry name" value="Spore Coat Polysaccharide Biosynthesis Protein SpsA, Chain A"/>
    <property type="match status" value="2"/>
</dbReference>
<sequence length="696" mass="79954">MQLTYSHTAANQHAIYDVNGIISSGWQYLMMTYQGNQSVPVRLYWDIEGTFQLNHSEEVGLFDCKKTDLHVFPVYIAPQTKRLQLSLEFEIASEHSIELKQVEQMSLATFLSLAWSKKYQSFCFDLNANSYSMSYNRYRGLKLLENKRELTSLENLASAEISEEQACYLLDENEPPLFTSGELVSVVIPVFNVNSNYLLESVQSVKGQSYRSVECIVVVHSDIPQELEDLLKREGNDIQLVIIKGEDLGTFAHLVNQGIKQAKGTRLLILHPDDLLSTNSVAWFMQEDADIVYCNEVYVNSLGQFMTSYQKPNWSPELLLAHNYLSKGVLFKMSVIKAVGEWNSRFEHAAEYDYYLRSTEQASSLVRIKRFGYKQRLANDLTQWATVTTTPTSERGKQAIEEALIRRKLHGNVTIKDAEANLYSVSYHLQREEKISIIICTRDQPQLLDRCLTSIFEKTDFPNYEVIVVDNGSREEKTFQIFNTWKSKEEMRFKVVRDERPFNFSALNNQAVRQSSGTILVLLNNDIEVISRSWLNDMAGYAIQEDIGAVGALLYYGSGHVQHAGAVFNDVAPIHSYYKGWLTNDSVSKLVQLQRNFLAVTGACLMVKRTLYEAVGGLEEAFESSYNDMHFCMELYRLGKRNLFIPEASLYHHESISRGRLQTIETQEEWMKELGQFRSLWGYYFQEDPYVGTHTY</sequence>
<protein>
    <submittedName>
        <fullName evidence="2">Glycosyl transferase family 2</fullName>
    </submittedName>
</protein>
<dbReference type="PANTHER" id="PTHR43179:SF7">
    <property type="entry name" value="RHAMNOSYLTRANSFERASE WBBL"/>
    <property type="match status" value="1"/>
</dbReference>
<dbReference type="KEGG" id="ble:BleG1_0897"/>
<dbReference type="PATRIC" id="fig|1246626.3.peg.902"/>
<dbReference type="Pfam" id="PF00535">
    <property type="entry name" value="Glycos_transf_2"/>
    <property type="match status" value="2"/>
</dbReference>